<comment type="caution">
    <text evidence="1">The sequence shown here is derived from an EMBL/GenBank/DDBJ whole genome shotgun (WGS) entry which is preliminary data.</text>
</comment>
<sequence>MTFDILGDEYLDKDEIIDNLFQEILDFSVKREISFSSLTQFIFWITSFLMELESFFNCAFSYDQSSGARLVAKILFSKFPREVKGEMIRLSGCITRGIHEIFLLLKDKGMHHQSSPFIRGFGTILEWKRLRVILQSQSGILAALGDILAAVRDILVAPKEHPCSPTGHACSQ</sequence>
<evidence type="ECO:0000313" key="2">
    <source>
        <dbReference type="Proteomes" id="UP000597762"/>
    </source>
</evidence>
<name>A0A812BNK2_ACAPH</name>
<dbReference type="EMBL" id="CAHIKZ030000729">
    <property type="protein sequence ID" value="CAE1235943.1"/>
    <property type="molecule type" value="Genomic_DNA"/>
</dbReference>
<keyword evidence="2" id="KW-1185">Reference proteome</keyword>
<organism evidence="1 2">
    <name type="scientific">Acanthosepion pharaonis</name>
    <name type="common">Pharaoh cuttlefish</name>
    <name type="synonym">Sepia pharaonis</name>
    <dbReference type="NCBI Taxonomy" id="158019"/>
    <lineage>
        <taxon>Eukaryota</taxon>
        <taxon>Metazoa</taxon>
        <taxon>Spiralia</taxon>
        <taxon>Lophotrochozoa</taxon>
        <taxon>Mollusca</taxon>
        <taxon>Cephalopoda</taxon>
        <taxon>Coleoidea</taxon>
        <taxon>Decapodiformes</taxon>
        <taxon>Sepiida</taxon>
        <taxon>Sepiina</taxon>
        <taxon>Sepiidae</taxon>
        <taxon>Acanthosepion</taxon>
    </lineage>
</organism>
<evidence type="ECO:0000313" key="1">
    <source>
        <dbReference type="EMBL" id="CAE1235943.1"/>
    </source>
</evidence>
<accession>A0A812BNK2</accession>
<proteinExistence type="predicted"/>
<dbReference type="AlphaFoldDB" id="A0A812BNK2"/>
<reference evidence="1" key="1">
    <citation type="submission" date="2021-01" db="EMBL/GenBank/DDBJ databases">
        <authorList>
            <person name="Li R."/>
            <person name="Bekaert M."/>
        </authorList>
    </citation>
    <scope>NUCLEOTIDE SEQUENCE</scope>
    <source>
        <strain evidence="1">Farmed</strain>
    </source>
</reference>
<dbReference type="Proteomes" id="UP000597762">
    <property type="component" value="Unassembled WGS sequence"/>
</dbReference>
<protein>
    <submittedName>
        <fullName evidence="1">Uncharacterized protein</fullName>
    </submittedName>
</protein>
<gene>
    <name evidence="1" type="ORF">SPHA_19995</name>
</gene>